<dbReference type="EMBL" id="PYGA01000024">
    <property type="protein sequence ID" value="PSK89953.1"/>
    <property type="molecule type" value="Genomic_DNA"/>
</dbReference>
<accession>A0A2P8CYB8</accession>
<dbReference type="RefSeq" id="WP_106586009.1">
    <property type="nucleotide sequence ID" value="NZ_PYGA01000024.1"/>
</dbReference>
<evidence type="ECO:0000313" key="3">
    <source>
        <dbReference type="Proteomes" id="UP000240542"/>
    </source>
</evidence>
<evidence type="ECO:0000313" key="2">
    <source>
        <dbReference type="EMBL" id="PSK89953.1"/>
    </source>
</evidence>
<reference evidence="2 3" key="1">
    <citation type="submission" date="2018-03" db="EMBL/GenBank/DDBJ databases">
        <title>Genomic Encyclopedia of Archaeal and Bacterial Type Strains, Phase II (KMG-II): from individual species to whole genera.</title>
        <authorList>
            <person name="Goeker M."/>
        </authorList>
    </citation>
    <scope>NUCLEOTIDE SEQUENCE [LARGE SCALE GENOMIC DNA]</scope>
    <source>
        <strain evidence="2 3">DSM 45312</strain>
    </source>
</reference>
<sequence>MSRLTSDAAPMVGAAVDPGADRVMAWVSAPGHLAHLIPLAPATARQWAAQLRQAADAADTPPEDDQGK</sequence>
<protein>
    <submittedName>
        <fullName evidence="2">Uncharacterized protein</fullName>
    </submittedName>
</protein>
<dbReference type="Proteomes" id="UP000240542">
    <property type="component" value="Unassembled WGS sequence"/>
</dbReference>
<keyword evidence="3" id="KW-1185">Reference proteome</keyword>
<feature type="compositionally biased region" description="Low complexity" evidence="1">
    <location>
        <begin position="49"/>
        <end position="60"/>
    </location>
</feature>
<gene>
    <name evidence="2" type="ORF">CLV63_12457</name>
</gene>
<organism evidence="2 3">
    <name type="scientific">Murinocardiopsis flavida</name>
    <dbReference type="NCBI Taxonomy" id="645275"/>
    <lineage>
        <taxon>Bacteria</taxon>
        <taxon>Bacillati</taxon>
        <taxon>Actinomycetota</taxon>
        <taxon>Actinomycetes</taxon>
        <taxon>Streptosporangiales</taxon>
        <taxon>Nocardiopsidaceae</taxon>
        <taxon>Murinocardiopsis</taxon>
    </lineage>
</organism>
<dbReference type="AlphaFoldDB" id="A0A2P8CYB8"/>
<feature type="region of interest" description="Disordered" evidence="1">
    <location>
        <begin position="49"/>
        <end position="68"/>
    </location>
</feature>
<name>A0A2P8CYB8_9ACTN</name>
<comment type="caution">
    <text evidence="2">The sequence shown here is derived from an EMBL/GenBank/DDBJ whole genome shotgun (WGS) entry which is preliminary data.</text>
</comment>
<proteinExistence type="predicted"/>
<evidence type="ECO:0000256" key="1">
    <source>
        <dbReference type="SAM" id="MobiDB-lite"/>
    </source>
</evidence>